<dbReference type="SUPFAM" id="SSF54593">
    <property type="entry name" value="Glyoxalase/Bleomycin resistance protein/Dihydroxybiphenyl dioxygenase"/>
    <property type="match status" value="1"/>
</dbReference>
<organism evidence="2 3">
    <name type="scientific">Cupriavidus cauae</name>
    <dbReference type="NCBI Taxonomy" id="2608999"/>
    <lineage>
        <taxon>Bacteria</taxon>
        <taxon>Pseudomonadati</taxon>
        <taxon>Pseudomonadota</taxon>
        <taxon>Betaproteobacteria</taxon>
        <taxon>Burkholderiales</taxon>
        <taxon>Burkholderiaceae</taxon>
        <taxon>Cupriavidus</taxon>
    </lineage>
</organism>
<evidence type="ECO:0000313" key="3">
    <source>
        <dbReference type="Proteomes" id="UP000324324"/>
    </source>
</evidence>
<dbReference type="InterPro" id="IPR004360">
    <property type="entry name" value="Glyas_Fos-R_dOase_dom"/>
</dbReference>
<proteinExistence type="predicted"/>
<accession>A0A5M8ARI4</accession>
<dbReference type="InterPro" id="IPR029068">
    <property type="entry name" value="Glyas_Bleomycin-R_OHBP_Dase"/>
</dbReference>
<dbReference type="AlphaFoldDB" id="A0A5M8ARI4"/>
<evidence type="ECO:0000259" key="1">
    <source>
        <dbReference type="PROSITE" id="PS51819"/>
    </source>
</evidence>
<feature type="domain" description="VOC" evidence="1">
    <location>
        <begin position="14"/>
        <end position="135"/>
    </location>
</feature>
<comment type="caution">
    <text evidence="2">The sequence shown here is derived from an EMBL/GenBank/DDBJ whole genome shotgun (WGS) entry which is preliminary data.</text>
</comment>
<dbReference type="Proteomes" id="UP000324324">
    <property type="component" value="Unassembled WGS sequence"/>
</dbReference>
<dbReference type="EMBL" id="VWRN01000027">
    <property type="protein sequence ID" value="KAA6126133.1"/>
    <property type="molecule type" value="Genomic_DNA"/>
</dbReference>
<dbReference type="Pfam" id="PF00903">
    <property type="entry name" value="Glyoxalase"/>
    <property type="match status" value="1"/>
</dbReference>
<dbReference type="PROSITE" id="PS51819">
    <property type="entry name" value="VOC"/>
    <property type="match status" value="1"/>
</dbReference>
<sequence>MPCSLFSEAIMKQSISVVTLPVADLDRAKAFYCGGLGWSPVFDNGDIAFFQFNGFIVGLWNKTSFEAEIHGPSSPGARGSALGHNVESPEEVDRLMAQAVASGAELVSAARALPWGGYSGYFADPDGHLWEVAYNPAWPISPEGYVTFAS</sequence>
<gene>
    <name evidence="2" type="ORF">F1599_09065</name>
</gene>
<name>A0A5M8ARI4_9BURK</name>
<keyword evidence="3" id="KW-1185">Reference proteome</keyword>
<dbReference type="Gene3D" id="3.10.180.10">
    <property type="entry name" value="2,3-Dihydroxybiphenyl 1,2-Dioxygenase, domain 1"/>
    <property type="match status" value="1"/>
</dbReference>
<dbReference type="PANTHER" id="PTHR36503">
    <property type="entry name" value="BLR2520 PROTEIN"/>
    <property type="match status" value="1"/>
</dbReference>
<protein>
    <submittedName>
        <fullName evidence="2">VOC family protein</fullName>
    </submittedName>
</protein>
<evidence type="ECO:0000313" key="2">
    <source>
        <dbReference type="EMBL" id="KAA6126133.1"/>
    </source>
</evidence>
<dbReference type="PANTHER" id="PTHR36503:SF1">
    <property type="entry name" value="BLR2520 PROTEIN"/>
    <property type="match status" value="1"/>
</dbReference>
<reference evidence="2 3" key="1">
    <citation type="submission" date="2019-09" db="EMBL/GenBank/DDBJ databases">
        <title>Isolation of a novel species in the genus Cupriavidus from patients with sepsis using whole genome sequencing.</title>
        <authorList>
            <person name="Kweon O.J."/>
            <person name="Lee M.-K."/>
        </authorList>
    </citation>
    <scope>NUCLEOTIDE SEQUENCE [LARGE SCALE GENOMIC DNA]</scope>
    <source>
        <strain evidence="2 3">MKL-01</strain>
    </source>
</reference>
<dbReference type="InterPro" id="IPR037523">
    <property type="entry name" value="VOC_core"/>
</dbReference>